<dbReference type="PANTHER" id="PTHR38046">
    <property type="entry name" value="CRYPTIC LOCI REGULATOR 2"/>
    <property type="match status" value="1"/>
</dbReference>
<feature type="compositionally biased region" description="Polar residues" evidence="1">
    <location>
        <begin position="430"/>
        <end position="439"/>
    </location>
</feature>
<dbReference type="InterPro" id="IPR038986">
    <property type="entry name" value="Clr2"/>
</dbReference>
<keyword evidence="4" id="KW-1185">Reference proteome</keyword>
<dbReference type="OrthoDB" id="2421327at2759"/>
<protein>
    <submittedName>
        <fullName evidence="3">Chromatin silencing protein clr2</fullName>
    </submittedName>
</protein>
<evidence type="ECO:0000259" key="2">
    <source>
        <dbReference type="Pfam" id="PF16761"/>
    </source>
</evidence>
<dbReference type="EMBL" id="WTPW01000915">
    <property type="protein sequence ID" value="KAF0469683.1"/>
    <property type="molecule type" value="Genomic_DNA"/>
</dbReference>
<accession>A0A8H4ABL4</accession>
<sequence>MNLINVNVTITGIEVTYSDGTQSRWPTEVTPGVDSNGNISYYRPIIESSDKKMQLYLTKLGEDLAKVLRKDSGIRIGNSTLTRLPDGYRLFEHIKQNKESGEVRKDTYLFGGGVNSNLKFRSPNEFIDHLLWLASDKTSSCDCKYCNGKTSSGLQTPVVSGKAMTKSQEQGGFRRGELVWATKDQILTTDEAETSSYIKFWPALVIERAVVSPHVLYTLQRVLVDGTLKVRQNKIMPWLALDPADLTKQFDNQDVTDDPLLVSKFLEAVNYANEIAAMYTPVIKSEYALNCIIFGAEVLKVNDYVRLTYEKLSDSEMMQLPVFKITSMYINEHKKLEMRGDMFLKMPTNGAPGTKLIRTNTEQTEYPLDLTQIAGRFYMIYPNITRSASPTKLATLTDRLKVIQDGSKLTLTSENRNSISEQTAKRSRPIKNSSFSRKK</sequence>
<name>A0A8H4ABL4_GIGMA</name>
<evidence type="ECO:0000313" key="3">
    <source>
        <dbReference type="EMBL" id="KAF0469683.1"/>
    </source>
</evidence>
<feature type="domain" description="Cryptic loci regulator 2 N-terminal" evidence="2">
    <location>
        <begin position="81"/>
        <end position="146"/>
    </location>
</feature>
<feature type="compositionally biased region" description="Polar residues" evidence="1">
    <location>
        <begin position="413"/>
        <end position="422"/>
    </location>
</feature>
<reference evidence="3 4" key="1">
    <citation type="journal article" date="2019" name="Environ. Microbiol.">
        <title>At the nexus of three kingdoms: the genome of the mycorrhizal fungus Gigaspora margarita provides insights into plant, endobacterial and fungal interactions.</title>
        <authorList>
            <person name="Venice F."/>
            <person name="Ghignone S."/>
            <person name="Salvioli di Fossalunga A."/>
            <person name="Amselem J."/>
            <person name="Novero M."/>
            <person name="Xianan X."/>
            <person name="Sedzielewska Toro K."/>
            <person name="Morin E."/>
            <person name="Lipzen A."/>
            <person name="Grigoriev I.V."/>
            <person name="Henrissat B."/>
            <person name="Martin F.M."/>
            <person name="Bonfante P."/>
        </authorList>
    </citation>
    <scope>NUCLEOTIDE SEQUENCE [LARGE SCALE GENOMIC DNA]</scope>
    <source>
        <strain evidence="3 4">BEG34</strain>
    </source>
</reference>
<feature type="region of interest" description="Disordered" evidence="1">
    <location>
        <begin position="413"/>
        <end position="439"/>
    </location>
</feature>
<evidence type="ECO:0000256" key="1">
    <source>
        <dbReference type="SAM" id="MobiDB-lite"/>
    </source>
</evidence>
<dbReference type="AlphaFoldDB" id="A0A8H4ABL4"/>
<dbReference type="Pfam" id="PF16761">
    <property type="entry name" value="Clr2_transil"/>
    <property type="match status" value="1"/>
</dbReference>
<evidence type="ECO:0000313" key="4">
    <source>
        <dbReference type="Proteomes" id="UP000439903"/>
    </source>
</evidence>
<dbReference type="GO" id="GO:0033553">
    <property type="term" value="C:rDNA heterochromatin"/>
    <property type="evidence" value="ECO:0007669"/>
    <property type="project" value="TreeGrafter"/>
</dbReference>
<proteinExistence type="predicted"/>
<dbReference type="PANTHER" id="PTHR38046:SF1">
    <property type="entry name" value="CRYPTIC LOCI REGULATOR 2"/>
    <property type="match status" value="1"/>
</dbReference>
<dbReference type="Proteomes" id="UP000439903">
    <property type="component" value="Unassembled WGS sequence"/>
</dbReference>
<dbReference type="GO" id="GO:0031934">
    <property type="term" value="C:mating-type region heterochromatin"/>
    <property type="evidence" value="ECO:0007669"/>
    <property type="project" value="TreeGrafter"/>
</dbReference>
<dbReference type="GO" id="GO:0070824">
    <property type="term" value="C:SHREC complex"/>
    <property type="evidence" value="ECO:0007669"/>
    <property type="project" value="InterPro"/>
</dbReference>
<dbReference type="InterPro" id="IPR031915">
    <property type="entry name" value="Clr2_N"/>
</dbReference>
<comment type="caution">
    <text evidence="3">The sequence shown here is derived from an EMBL/GenBank/DDBJ whole genome shotgun (WGS) entry which is preliminary data.</text>
</comment>
<gene>
    <name evidence="3" type="ORF">F8M41_025514</name>
</gene>
<organism evidence="3 4">
    <name type="scientific">Gigaspora margarita</name>
    <dbReference type="NCBI Taxonomy" id="4874"/>
    <lineage>
        <taxon>Eukaryota</taxon>
        <taxon>Fungi</taxon>
        <taxon>Fungi incertae sedis</taxon>
        <taxon>Mucoromycota</taxon>
        <taxon>Glomeromycotina</taxon>
        <taxon>Glomeromycetes</taxon>
        <taxon>Diversisporales</taxon>
        <taxon>Gigasporaceae</taxon>
        <taxon>Gigaspora</taxon>
    </lineage>
</organism>
<dbReference type="GO" id="GO:0030466">
    <property type="term" value="P:silent mating-type cassette heterochromatin formation"/>
    <property type="evidence" value="ECO:0007669"/>
    <property type="project" value="TreeGrafter"/>
</dbReference>